<dbReference type="Proteomes" id="UP001338582">
    <property type="component" value="Chromosome 1"/>
</dbReference>
<dbReference type="Pfam" id="PF00018">
    <property type="entry name" value="SH3_1"/>
    <property type="match status" value="1"/>
</dbReference>
<dbReference type="GO" id="GO:0008289">
    <property type="term" value="F:lipid binding"/>
    <property type="evidence" value="ECO:0007669"/>
    <property type="project" value="TreeGrafter"/>
</dbReference>
<dbReference type="PANTHER" id="PTHR47174:SF1">
    <property type="entry name" value="REDUCED VIABILITY UPON STARVATION PROTEIN 167"/>
    <property type="match status" value="1"/>
</dbReference>
<dbReference type="Gene3D" id="1.20.1270.60">
    <property type="entry name" value="Arfaptin homology (AH) domain/BAR domain"/>
    <property type="match status" value="1"/>
</dbReference>
<dbReference type="GO" id="GO:1990528">
    <property type="term" value="C:Rvs161p-Rvs167p complex"/>
    <property type="evidence" value="ECO:0007669"/>
    <property type="project" value="TreeGrafter"/>
</dbReference>
<dbReference type="GeneID" id="88171394"/>
<evidence type="ECO:0000256" key="2">
    <source>
        <dbReference type="PROSITE-ProRule" id="PRU00192"/>
    </source>
</evidence>
<dbReference type="InterPro" id="IPR036028">
    <property type="entry name" value="SH3-like_dom_sf"/>
</dbReference>
<gene>
    <name evidence="4" type="ORF">PUMCH_000325</name>
</gene>
<dbReference type="GO" id="GO:0043332">
    <property type="term" value="C:mating projection tip"/>
    <property type="evidence" value="ECO:0007669"/>
    <property type="project" value="TreeGrafter"/>
</dbReference>
<name>A0AAX4H5H9_9ASCO</name>
<evidence type="ECO:0000313" key="4">
    <source>
        <dbReference type="EMBL" id="WPK23100.1"/>
    </source>
</evidence>
<evidence type="ECO:0000256" key="1">
    <source>
        <dbReference type="ARBA" id="ARBA00022443"/>
    </source>
</evidence>
<dbReference type="GO" id="GO:0051666">
    <property type="term" value="P:actin cortical patch localization"/>
    <property type="evidence" value="ECO:0007669"/>
    <property type="project" value="InterPro"/>
</dbReference>
<dbReference type="GO" id="GO:0097320">
    <property type="term" value="P:plasma membrane tubulation"/>
    <property type="evidence" value="ECO:0007669"/>
    <property type="project" value="TreeGrafter"/>
</dbReference>
<evidence type="ECO:0000313" key="5">
    <source>
        <dbReference type="Proteomes" id="UP001338582"/>
    </source>
</evidence>
<dbReference type="InterPro" id="IPR004148">
    <property type="entry name" value="BAR_dom"/>
</dbReference>
<dbReference type="InterPro" id="IPR027267">
    <property type="entry name" value="AH/BAR_dom_sf"/>
</dbReference>
<dbReference type="SUPFAM" id="SSF103657">
    <property type="entry name" value="BAR/IMD domain-like"/>
    <property type="match status" value="1"/>
</dbReference>
<dbReference type="KEGG" id="asau:88171394"/>
<dbReference type="GO" id="GO:0006897">
    <property type="term" value="P:endocytosis"/>
    <property type="evidence" value="ECO:0007669"/>
    <property type="project" value="InterPro"/>
</dbReference>
<dbReference type="InterPro" id="IPR001452">
    <property type="entry name" value="SH3_domain"/>
</dbReference>
<reference evidence="4 5" key="1">
    <citation type="submission" date="2023-10" db="EMBL/GenBank/DDBJ databases">
        <title>Draft Genome Sequence of Candida saopaulonensis from a very Premature Infant with Sepsis.</title>
        <authorList>
            <person name="Ning Y."/>
            <person name="Dai R."/>
            <person name="Xiao M."/>
            <person name="Xu Y."/>
            <person name="Yan Q."/>
            <person name="Zhang L."/>
        </authorList>
    </citation>
    <scope>NUCLEOTIDE SEQUENCE [LARGE SCALE GENOMIC DNA]</scope>
    <source>
        <strain evidence="4 5">19XY460</strain>
    </source>
</reference>
<dbReference type="SMART" id="SM00326">
    <property type="entry name" value="SH3"/>
    <property type="match status" value="1"/>
</dbReference>
<keyword evidence="1 2" id="KW-0728">SH3 domain</keyword>
<dbReference type="SUPFAM" id="SSF50044">
    <property type="entry name" value="SH3-domain"/>
    <property type="match status" value="1"/>
</dbReference>
<dbReference type="AlphaFoldDB" id="A0AAX4H5H9"/>
<protein>
    <recommendedName>
        <fullName evidence="3">SH3 domain-containing protein</fullName>
    </recommendedName>
</protein>
<evidence type="ECO:0000259" key="3">
    <source>
        <dbReference type="PROSITE" id="PS50002"/>
    </source>
</evidence>
<proteinExistence type="predicted"/>
<accession>A0AAX4H5H9</accession>
<keyword evidence="5" id="KW-1185">Reference proteome</keyword>
<dbReference type="Pfam" id="PF03114">
    <property type="entry name" value="BAR"/>
    <property type="match status" value="1"/>
</dbReference>
<feature type="domain" description="SH3" evidence="3">
    <location>
        <begin position="316"/>
        <end position="374"/>
    </location>
</feature>
<dbReference type="GO" id="GO:0030479">
    <property type="term" value="C:actin cortical patch"/>
    <property type="evidence" value="ECO:0007669"/>
    <property type="project" value="TreeGrafter"/>
</dbReference>
<dbReference type="GO" id="GO:0031097">
    <property type="term" value="C:medial cortex"/>
    <property type="evidence" value="ECO:0007669"/>
    <property type="project" value="TreeGrafter"/>
</dbReference>
<sequence length="433" mass="49784">MSQSRIRILARKIVPEQIHYLVHGNTIRVPRYWRLQKNVCVKTVDTDFEETVEELDAIEEACKEIAEILKIYCSVSSELISSSLRVVNSFHILTHTSFTNTDDAPQEIGSSAWTSAKSYQIALEAVNITLRETLCEIPQELDSKIGRLMDTINHIHKQVNTRDKLLAQYESMKDKYDSLTLLQATKNLSSRRKREHFDLKTAMEVVLKEYTDCNSMICLELPYFFKLVRQFIQPFLELLFFIQLSVTYQTYLNFVPLMEDLGIDDEVETSSFLKDHLDTFSLPDSLELKNLDIIQLHKKYLELLIHDTLSQTQRENSPETCEALYDYKSDVPEDLVFSRGDVIQVLLKSGNWWEGQTLNGRGMFPRNYVTTTAEKFVSRLENAQQAVAPVDEVLENDEVSQKDELTIECPTTQVSVQIKSTANSTGSRILELA</sequence>
<dbReference type="CDD" id="cd00174">
    <property type="entry name" value="SH3"/>
    <property type="match status" value="1"/>
</dbReference>
<dbReference type="RefSeq" id="XP_062875487.1">
    <property type="nucleotide sequence ID" value="XM_063019417.1"/>
</dbReference>
<organism evidence="4 5">
    <name type="scientific">Australozyma saopauloensis</name>
    <dbReference type="NCBI Taxonomy" id="291208"/>
    <lineage>
        <taxon>Eukaryota</taxon>
        <taxon>Fungi</taxon>
        <taxon>Dikarya</taxon>
        <taxon>Ascomycota</taxon>
        <taxon>Saccharomycotina</taxon>
        <taxon>Pichiomycetes</taxon>
        <taxon>Metschnikowiaceae</taxon>
        <taxon>Australozyma</taxon>
    </lineage>
</organism>
<dbReference type="PANTHER" id="PTHR47174">
    <property type="entry name" value="BRIDGING INTEGRATOR 3"/>
    <property type="match status" value="1"/>
</dbReference>
<dbReference type="EMBL" id="CP138894">
    <property type="protein sequence ID" value="WPK23100.1"/>
    <property type="molecule type" value="Genomic_DNA"/>
</dbReference>
<dbReference type="Gene3D" id="2.30.30.40">
    <property type="entry name" value="SH3 Domains"/>
    <property type="match status" value="1"/>
</dbReference>
<dbReference type="InterPro" id="IPR046982">
    <property type="entry name" value="BIN3/RVS161-like"/>
</dbReference>
<dbReference type="PROSITE" id="PS50002">
    <property type="entry name" value="SH3"/>
    <property type="match status" value="1"/>
</dbReference>
<dbReference type="PRINTS" id="PR00452">
    <property type="entry name" value="SH3DOMAIN"/>
</dbReference>